<gene>
    <name evidence="1" type="ORF">CP967_04260</name>
</gene>
<dbReference type="OrthoDB" id="4119476at2"/>
<evidence type="ECO:0000313" key="1">
    <source>
        <dbReference type="EMBL" id="QEU71273.1"/>
    </source>
</evidence>
<dbReference type="Gene3D" id="1.25.40.10">
    <property type="entry name" value="Tetratricopeptide repeat domain"/>
    <property type="match status" value="1"/>
</dbReference>
<evidence type="ECO:0000313" key="2">
    <source>
        <dbReference type="Proteomes" id="UP000326178"/>
    </source>
</evidence>
<dbReference type="RefSeq" id="WP_150486636.1">
    <property type="nucleotide sequence ID" value="NZ_BMUV01000007.1"/>
</dbReference>
<keyword evidence="2" id="KW-1185">Reference proteome</keyword>
<evidence type="ECO:0008006" key="3">
    <source>
        <dbReference type="Google" id="ProtNLM"/>
    </source>
</evidence>
<protein>
    <recommendedName>
        <fullName evidence="3">Transcriptional regulator</fullName>
    </recommendedName>
</protein>
<reference evidence="1 2" key="1">
    <citation type="submission" date="2017-09" db="EMBL/GenBank/DDBJ databases">
        <authorList>
            <person name="Lee N."/>
            <person name="Cho B.-K."/>
        </authorList>
    </citation>
    <scope>NUCLEOTIDE SEQUENCE [LARGE SCALE GENOMIC DNA]</scope>
    <source>
        <strain evidence="1 2">ATCC 12769</strain>
    </source>
</reference>
<proteinExistence type="predicted"/>
<name>A0A5J6F5F8_9ACTN</name>
<dbReference type="InterPro" id="IPR011990">
    <property type="entry name" value="TPR-like_helical_dom_sf"/>
</dbReference>
<dbReference type="EMBL" id="CP023702">
    <property type="protein sequence ID" value="QEU71273.1"/>
    <property type="molecule type" value="Genomic_DNA"/>
</dbReference>
<sequence length="445" mass="48453">MPRTPNERLRTLVRRSGWSHSRLAQAVRLVAAEHERPVLCDHTSVSRWIAGTQPRPPTSTFLLEALSRKLGRRITAQEAGLTRAPAAPLVLSWQDDSLHRLDRLVEFELDPARVHLLEAGTYRPSALLPPDPWSPLGSPAANPEPVTGRVGGAEVAQLRSLTELFALSIAQHGGQAIRPALAAYLAHTVTPWLRAPSSDTTRRELLAAGAQLTLLLAEACIDADGHAATQHYQQLAVRLAAGSGDHATVAIALRAMATHATGLGHRGPAVLHLTQRAVEHARHAPPAVRSYTYAHLAVVQAHHDRRAALDALARAERFHTEGADAPPGPFTSYPEGALHYQRAQTLDALKNTPGALLALNASLRARTPGEHRAALLTHARLAGILLRHGHLERALAHWQVFVDEYPTLRSPRTHRMLKAMHGQLRPHGRHPGARDLLARADVLLR</sequence>
<organism evidence="1 2">
    <name type="scientific">Streptomyces nitrosporeus</name>
    <dbReference type="NCBI Taxonomy" id="28894"/>
    <lineage>
        <taxon>Bacteria</taxon>
        <taxon>Bacillati</taxon>
        <taxon>Actinomycetota</taxon>
        <taxon>Actinomycetes</taxon>
        <taxon>Kitasatosporales</taxon>
        <taxon>Streptomycetaceae</taxon>
        <taxon>Streptomyces</taxon>
    </lineage>
</organism>
<accession>A0A5J6F5F8</accession>
<dbReference type="KEGG" id="snk:CP967_04260"/>
<dbReference type="Proteomes" id="UP000326178">
    <property type="component" value="Chromosome"/>
</dbReference>
<dbReference type="AlphaFoldDB" id="A0A5J6F5F8"/>